<reference evidence="14" key="1">
    <citation type="submission" date="2018-04" db="EMBL/GenBank/DDBJ databases">
        <authorList>
            <person name="Cornet L."/>
        </authorList>
    </citation>
    <scope>NUCLEOTIDE SEQUENCE [LARGE SCALE GENOMIC DNA]</scope>
</reference>
<dbReference type="InterPro" id="IPR036097">
    <property type="entry name" value="HisK_dim/P_sf"/>
</dbReference>
<dbReference type="PROSITE" id="PS50046">
    <property type="entry name" value="PHYTOCHROME_2"/>
    <property type="match status" value="1"/>
</dbReference>
<comment type="catalytic activity">
    <reaction evidence="1">
        <text>ATP + protein L-histidine = ADP + protein N-phospho-L-histidine.</text>
        <dbReference type="EC" id="2.7.13.3"/>
    </reaction>
</comment>
<evidence type="ECO:0000256" key="9">
    <source>
        <dbReference type="ARBA" id="ARBA00023012"/>
    </source>
</evidence>
<evidence type="ECO:0000256" key="8">
    <source>
        <dbReference type="ARBA" id="ARBA00022840"/>
    </source>
</evidence>
<gene>
    <name evidence="13" type="ORF">DCF25_09135</name>
</gene>
<evidence type="ECO:0000256" key="7">
    <source>
        <dbReference type="ARBA" id="ARBA00022777"/>
    </source>
</evidence>
<dbReference type="SMART" id="SM00065">
    <property type="entry name" value="GAF"/>
    <property type="match status" value="1"/>
</dbReference>
<dbReference type="PROSITE" id="PS50109">
    <property type="entry name" value="HIS_KIN"/>
    <property type="match status" value="1"/>
</dbReference>
<dbReference type="PANTHER" id="PTHR43065">
    <property type="entry name" value="SENSOR HISTIDINE KINASE"/>
    <property type="match status" value="1"/>
</dbReference>
<proteinExistence type="inferred from homology"/>
<evidence type="ECO:0000313" key="14">
    <source>
        <dbReference type="Proteomes" id="UP000249354"/>
    </source>
</evidence>
<dbReference type="PANTHER" id="PTHR43065:SF10">
    <property type="entry name" value="PEROXIDE STRESS-ACTIVATED HISTIDINE KINASE MAK3"/>
    <property type="match status" value="1"/>
</dbReference>
<dbReference type="Pfam" id="PF02518">
    <property type="entry name" value="HATPase_c"/>
    <property type="match status" value="1"/>
</dbReference>
<dbReference type="SUPFAM" id="SSF47384">
    <property type="entry name" value="Homodimeric domain of signal transducing histidine kinase"/>
    <property type="match status" value="1"/>
</dbReference>
<dbReference type="GO" id="GO:0005524">
    <property type="term" value="F:ATP binding"/>
    <property type="evidence" value="ECO:0007669"/>
    <property type="project" value="UniProtKB-KW"/>
</dbReference>
<dbReference type="Gene3D" id="3.30.450.40">
    <property type="match status" value="1"/>
</dbReference>
<dbReference type="AlphaFoldDB" id="A0A2W4W352"/>
<evidence type="ECO:0000256" key="10">
    <source>
        <dbReference type="SAM" id="Coils"/>
    </source>
</evidence>
<evidence type="ECO:0000259" key="12">
    <source>
        <dbReference type="PROSITE" id="PS50109"/>
    </source>
</evidence>
<dbReference type="Gene3D" id="1.10.287.130">
    <property type="match status" value="1"/>
</dbReference>
<evidence type="ECO:0000256" key="4">
    <source>
        <dbReference type="ARBA" id="ARBA00022553"/>
    </source>
</evidence>
<keyword evidence="6" id="KW-0547">Nucleotide-binding</keyword>
<dbReference type="SUPFAM" id="SSF55781">
    <property type="entry name" value="GAF domain-like"/>
    <property type="match status" value="1"/>
</dbReference>
<feature type="coiled-coil region" evidence="10">
    <location>
        <begin position="187"/>
        <end position="217"/>
    </location>
</feature>
<dbReference type="InterPro" id="IPR003594">
    <property type="entry name" value="HATPase_dom"/>
</dbReference>
<protein>
    <recommendedName>
        <fullName evidence="3">histidine kinase</fullName>
        <ecNumber evidence="3">2.7.13.3</ecNumber>
    </recommendedName>
</protein>
<dbReference type="SUPFAM" id="SSF55874">
    <property type="entry name" value="ATPase domain of HSP90 chaperone/DNA topoisomerase II/histidine kinase"/>
    <property type="match status" value="1"/>
</dbReference>
<keyword evidence="7" id="KW-0418">Kinase</keyword>
<evidence type="ECO:0000256" key="5">
    <source>
        <dbReference type="ARBA" id="ARBA00022679"/>
    </source>
</evidence>
<dbReference type="InterPro" id="IPR029016">
    <property type="entry name" value="GAF-like_dom_sf"/>
</dbReference>
<dbReference type="InterPro" id="IPR036890">
    <property type="entry name" value="HATPase_C_sf"/>
</dbReference>
<dbReference type="PRINTS" id="PR00344">
    <property type="entry name" value="BCTRLSENSOR"/>
</dbReference>
<keyword evidence="4" id="KW-0597">Phosphoprotein</keyword>
<keyword evidence="5" id="KW-0808">Transferase</keyword>
<dbReference type="InterPro" id="IPR016132">
    <property type="entry name" value="Phyto_chromo_attachment"/>
</dbReference>
<dbReference type="Gene3D" id="3.30.565.10">
    <property type="entry name" value="Histidine kinase-like ATPase, C-terminal domain"/>
    <property type="match status" value="1"/>
</dbReference>
<dbReference type="InterPro" id="IPR005467">
    <property type="entry name" value="His_kinase_dom"/>
</dbReference>
<evidence type="ECO:0000259" key="11">
    <source>
        <dbReference type="PROSITE" id="PS50046"/>
    </source>
</evidence>
<evidence type="ECO:0000256" key="1">
    <source>
        <dbReference type="ARBA" id="ARBA00000085"/>
    </source>
</evidence>
<dbReference type="Proteomes" id="UP000249354">
    <property type="component" value="Unassembled WGS sequence"/>
</dbReference>
<evidence type="ECO:0000256" key="2">
    <source>
        <dbReference type="ARBA" id="ARBA00006402"/>
    </source>
</evidence>
<name>A0A2W4W352_9CYAN</name>
<dbReference type="CDD" id="cd00082">
    <property type="entry name" value="HisKA"/>
    <property type="match status" value="1"/>
</dbReference>
<dbReference type="Pfam" id="PF01590">
    <property type="entry name" value="GAF"/>
    <property type="match status" value="1"/>
</dbReference>
<evidence type="ECO:0000256" key="6">
    <source>
        <dbReference type="ARBA" id="ARBA00022741"/>
    </source>
</evidence>
<comment type="similarity">
    <text evidence="2">In the N-terminal section; belongs to the phytochrome family.</text>
</comment>
<organism evidence="13 14">
    <name type="scientific">Leptolyngbya foveolarum</name>
    <dbReference type="NCBI Taxonomy" id="47253"/>
    <lineage>
        <taxon>Bacteria</taxon>
        <taxon>Bacillati</taxon>
        <taxon>Cyanobacteriota</taxon>
        <taxon>Cyanophyceae</taxon>
        <taxon>Leptolyngbyales</taxon>
        <taxon>Leptolyngbyaceae</taxon>
        <taxon>Leptolyngbya group</taxon>
        <taxon>Leptolyngbya</taxon>
    </lineage>
</organism>
<dbReference type="EC" id="2.7.13.3" evidence="3"/>
<reference evidence="13 14" key="2">
    <citation type="submission" date="2018-06" db="EMBL/GenBank/DDBJ databases">
        <title>Metagenomic assembly of (sub)arctic Cyanobacteria and their associated microbiome from non-axenic cultures.</title>
        <authorList>
            <person name="Baurain D."/>
        </authorList>
    </citation>
    <scope>NUCLEOTIDE SEQUENCE [LARGE SCALE GENOMIC DNA]</scope>
    <source>
        <strain evidence="13">ULC129bin1</strain>
    </source>
</reference>
<feature type="domain" description="Histidine kinase" evidence="12">
    <location>
        <begin position="226"/>
        <end position="480"/>
    </location>
</feature>
<feature type="domain" description="Phytochrome chromophore attachment site" evidence="11">
    <location>
        <begin position="37"/>
        <end position="176"/>
    </location>
</feature>
<dbReference type="InterPro" id="IPR003018">
    <property type="entry name" value="GAF"/>
</dbReference>
<dbReference type="InterPro" id="IPR004358">
    <property type="entry name" value="Sig_transdc_His_kin-like_C"/>
</dbReference>
<dbReference type="GO" id="GO:0000155">
    <property type="term" value="F:phosphorelay sensor kinase activity"/>
    <property type="evidence" value="ECO:0007669"/>
    <property type="project" value="InterPro"/>
</dbReference>
<dbReference type="InterPro" id="IPR003661">
    <property type="entry name" value="HisK_dim/P_dom"/>
</dbReference>
<dbReference type="SMART" id="SM00387">
    <property type="entry name" value="HATPase_c"/>
    <property type="match status" value="1"/>
</dbReference>
<keyword evidence="8" id="KW-0067">ATP-binding</keyword>
<keyword evidence="10" id="KW-0175">Coiled coil</keyword>
<dbReference type="EMBL" id="QBMC01000049">
    <property type="protein sequence ID" value="PZO18961.1"/>
    <property type="molecule type" value="Genomic_DNA"/>
</dbReference>
<comment type="caution">
    <text evidence="13">The sequence shown here is derived from an EMBL/GenBank/DDBJ whole genome shotgun (WGS) entry which is preliminary data.</text>
</comment>
<sequence length="496" mass="55568">MIKMMQTETNAIRDCRIEIEREQALSTVVSDIRRSLDLDMIVQTTIQSIRQMLAVDRVGVVRLNALSGWDEGEFVAETVLPRFDSVLAERVKDHCFGEQYADAYRNGRIHAVDDIYDAGLSDCHIEILSRFQVRANLLVPLLQGEELWGLLCIHQCSGPRRWQDDEIDFVSTIAVHLSVAIQHAELLAQTQRQTIELNETIRALKSAQVQLAETEKMAGLGQLAAGVAHEINNPVNFIKGNLQHAEHYLNDLVDLVNLYGEHCPSGITSIESALEEIDIEFLKQDLSKLFGSMSIGVTRIRDIVRALRHFSRVDEVGLKQVDLHDSLEDTLLLLKNRLQATDYRPEIRVCKCFDSSASIECYPGKMNQTLMNLLTNAVDAFDELWLDANLKPTNEPMITIRTQASSDKLLITLEDNGPGMSETVKAKLYDPFFTTKPVGQGTGLGLAIAYQIISQHRGLMECRSEIGIGTQFSIELPIEQNLSQLANASPELLTDR</sequence>
<evidence type="ECO:0000256" key="3">
    <source>
        <dbReference type="ARBA" id="ARBA00012438"/>
    </source>
</evidence>
<evidence type="ECO:0000313" key="13">
    <source>
        <dbReference type="EMBL" id="PZO18961.1"/>
    </source>
</evidence>
<keyword evidence="9" id="KW-0902">Two-component regulatory system</keyword>
<accession>A0A2W4W352</accession>